<accession>A0A5C5X436</accession>
<dbReference type="InterPro" id="IPR017439">
    <property type="entry name" value="Amidohydrolase"/>
</dbReference>
<organism evidence="4 5">
    <name type="scientific">Thalassoglobus neptunius</name>
    <dbReference type="NCBI Taxonomy" id="1938619"/>
    <lineage>
        <taxon>Bacteria</taxon>
        <taxon>Pseudomonadati</taxon>
        <taxon>Planctomycetota</taxon>
        <taxon>Planctomycetia</taxon>
        <taxon>Planctomycetales</taxon>
        <taxon>Planctomycetaceae</taxon>
        <taxon>Thalassoglobus</taxon>
    </lineage>
</organism>
<dbReference type="SUPFAM" id="SSF55031">
    <property type="entry name" value="Bacterial exopeptidase dimerisation domain"/>
    <property type="match status" value="1"/>
</dbReference>
<name>A0A5C5X436_9PLAN</name>
<dbReference type="InterPro" id="IPR036264">
    <property type="entry name" value="Bact_exopeptidase_dim_dom"/>
</dbReference>
<dbReference type="PANTHER" id="PTHR30575:SF0">
    <property type="entry name" value="XAA-ARG DIPEPTIDASE"/>
    <property type="match status" value="1"/>
</dbReference>
<dbReference type="GO" id="GO:0016805">
    <property type="term" value="F:dipeptidase activity"/>
    <property type="evidence" value="ECO:0007669"/>
    <property type="project" value="TreeGrafter"/>
</dbReference>
<dbReference type="InterPro" id="IPR017145">
    <property type="entry name" value="Aminobenzoyl-glu_utiliz_pB"/>
</dbReference>
<gene>
    <name evidence="4" type="primary">abgB</name>
    <name evidence="4" type="ORF">KOR42_11000</name>
</gene>
<feature type="region of interest" description="Disordered" evidence="2">
    <location>
        <begin position="477"/>
        <end position="502"/>
    </location>
</feature>
<reference evidence="4 5" key="1">
    <citation type="submission" date="2019-02" db="EMBL/GenBank/DDBJ databases">
        <title>Deep-cultivation of Planctomycetes and their phenomic and genomic characterization uncovers novel biology.</title>
        <authorList>
            <person name="Wiegand S."/>
            <person name="Jogler M."/>
            <person name="Boedeker C."/>
            <person name="Pinto D."/>
            <person name="Vollmers J."/>
            <person name="Rivas-Marin E."/>
            <person name="Kohn T."/>
            <person name="Peeters S.H."/>
            <person name="Heuer A."/>
            <person name="Rast P."/>
            <person name="Oberbeckmann S."/>
            <person name="Bunk B."/>
            <person name="Jeske O."/>
            <person name="Meyerdierks A."/>
            <person name="Storesund J.E."/>
            <person name="Kallscheuer N."/>
            <person name="Luecker S."/>
            <person name="Lage O.M."/>
            <person name="Pohl T."/>
            <person name="Merkel B.J."/>
            <person name="Hornburger P."/>
            <person name="Mueller R.-W."/>
            <person name="Bruemmer F."/>
            <person name="Labrenz M."/>
            <person name="Spormann A.M."/>
            <person name="Op Den Camp H."/>
            <person name="Overmann J."/>
            <person name="Amann R."/>
            <person name="Jetten M.S.M."/>
            <person name="Mascher T."/>
            <person name="Medema M.H."/>
            <person name="Devos D.P."/>
            <person name="Kaster A.-K."/>
            <person name="Ovreas L."/>
            <person name="Rohde M."/>
            <person name="Galperin M.Y."/>
            <person name="Jogler C."/>
        </authorList>
    </citation>
    <scope>NUCLEOTIDE SEQUENCE [LARGE SCALE GENOMIC DNA]</scope>
    <source>
        <strain evidence="4 5">KOR42</strain>
    </source>
</reference>
<dbReference type="EC" id="3.5.1.-" evidence="4"/>
<keyword evidence="1 4" id="KW-0378">Hydrolase</keyword>
<evidence type="ECO:0000256" key="2">
    <source>
        <dbReference type="SAM" id="MobiDB-lite"/>
    </source>
</evidence>
<dbReference type="PANTHER" id="PTHR30575">
    <property type="entry name" value="PEPTIDASE M20"/>
    <property type="match status" value="1"/>
</dbReference>
<evidence type="ECO:0000313" key="5">
    <source>
        <dbReference type="Proteomes" id="UP000317243"/>
    </source>
</evidence>
<evidence type="ECO:0000259" key="3">
    <source>
        <dbReference type="Pfam" id="PF07687"/>
    </source>
</evidence>
<dbReference type="Gene3D" id="3.30.70.360">
    <property type="match status" value="1"/>
</dbReference>
<dbReference type="Pfam" id="PF07687">
    <property type="entry name" value="M20_dimer"/>
    <property type="match status" value="1"/>
</dbReference>
<dbReference type="NCBIfam" id="TIGR01891">
    <property type="entry name" value="amidohydrolases"/>
    <property type="match status" value="1"/>
</dbReference>
<dbReference type="GO" id="GO:0071713">
    <property type="term" value="F:para-aminobenzoyl-glutamate hydrolase activity"/>
    <property type="evidence" value="ECO:0007669"/>
    <property type="project" value="TreeGrafter"/>
</dbReference>
<keyword evidence="5" id="KW-1185">Reference proteome</keyword>
<evidence type="ECO:0000313" key="4">
    <source>
        <dbReference type="EMBL" id="TWT57734.1"/>
    </source>
</evidence>
<feature type="domain" description="Peptidase M20 dimerisation" evidence="3">
    <location>
        <begin position="226"/>
        <end position="319"/>
    </location>
</feature>
<dbReference type="InterPro" id="IPR011650">
    <property type="entry name" value="Peptidase_M20_dimer"/>
</dbReference>
<proteinExistence type="predicted"/>
<dbReference type="Gene3D" id="3.40.630.10">
    <property type="entry name" value="Zn peptidases"/>
    <property type="match status" value="1"/>
</dbReference>
<dbReference type="InterPro" id="IPR052030">
    <property type="entry name" value="Peptidase_M20/M20A_hydrolases"/>
</dbReference>
<dbReference type="SUPFAM" id="SSF53187">
    <property type="entry name" value="Zn-dependent exopeptidases"/>
    <property type="match status" value="1"/>
</dbReference>
<dbReference type="InterPro" id="IPR002933">
    <property type="entry name" value="Peptidase_M20"/>
</dbReference>
<dbReference type="Proteomes" id="UP000317243">
    <property type="component" value="Unassembled WGS sequence"/>
</dbReference>
<sequence length="502" mass="54356">MQILNGRSFCAPRFPIRGRCVNVMLAVIVCLCLWSETLESAPPRKRANETVTALEEIAWTNAKQIWEWAEPGYQEANSSKLLSSWLASEGFEIERGVAGIPTAFTATIGNGSPVIAILGEFDALPGLAQAAVPYKATPEGKDYGHGCGHHLFGVASATAAIAVGREILNGDIEGTVRYYGCPAEEGGSAKVFLVREGLFDDVDVALHWHPSSINAAGDRSSLARIAVKFRFHGISAHAAAAPEQARSALDAVELTNIATQMLREHVPEQTRIHHVITSGGSAPNVVPDFAEVYYYVRHPDASTLSEIYERFVKCAQAGALATETELEIVNEGGILDILPNNTLAEITLENLRQLNDLEYTSEDVKFALKLQSTLSNPKPLASVREVINRSGETSSGSTDVGDVSWVVPTTGFNTACWVPGTPGHSWQAVACGRRKMARAGMTLASRVLTATAIDLFEQPEVIKAANLEFERRRGKHGYRSLIPPDQGPPLNYRKPTTINSRD</sequence>
<dbReference type="RefSeq" id="WP_231740663.1">
    <property type="nucleotide sequence ID" value="NZ_SIHI01000001.1"/>
</dbReference>
<dbReference type="FunFam" id="3.30.70.360:FF:000004">
    <property type="entry name" value="Peptidase M20 domain-containing protein 2"/>
    <property type="match status" value="1"/>
</dbReference>
<dbReference type="AlphaFoldDB" id="A0A5C5X436"/>
<comment type="caution">
    <text evidence="4">The sequence shown here is derived from an EMBL/GenBank/DDBJ whole genome shotgun (WGS) entry which is preliminary data.</text>
</comment>
<dbReference type="GO" id="GO:0046657">
    <property type="term" value="P:folic acid catabolic process"/>
    <property type="evidence" value="ECO:0007669"/>
    <property type="project" value="TreeGrafter"/>
</dbReference>
<dbReference type="Pfam" id="PF01546">
    <property type="entry name" value="Peptidase_M20"/>
    <property type="match status" value="1"/>
</dbReference>
<protein>
    <submittedName>
        <fullName evidence="4">p-aminobenzoyl-glutamate hydrolase subunit B</fullName>
        <ecNumber evidence="4">3.5.1.-</ecNumber>
    </submittedName>
</protein>
<dbReference type="PIRSF" id="PIRSF037227">
    <property type="entry name" value="Aminobenzoyl-glu_utiliz_pB"/>
    <property type="match status" value="1"/>
</dbReference>
<dbReference type="GO" id="GO:0005737">
    <property type="term" value="C:cytoplasm"/>
    <property type="evidence" value="ECO:0007669"/>
    <property type="project" value="TreeGrafter"/>
</dbReference>
<evidence type="ECO:0000256" key="1">
    <source>
        <dbReference type="ARBA" id="ARBA00022801"/>
    </source>
</evidence>
<dbReference type="EMBL" id="SIHI01000001">
    <property type="protein sequence ID" value="TWT57734.1"/>
    <property type="molecule type" value="Genomic_DNA"/>
</dbReference>